<proteinExistence type="inferred from homology"/>
<dbReference type="InterPro" id="IPR011051">
    <property type="entry name" value="RmlC_Cupin_sf"/>
</dbReference>
<dbReference type="CDD" id="cd02213">
    <property type="entry name" value="cupin_PMI_typeII_C"/>
    <property type="match status" value="1"/>
</dbReference>
<evidence type="ECO:0000256" key="5">
    <source>
        <dbReference type="ARBA" id="ARBA00022741"/>
    </source>
</evidence>
<gene>
    <name evidence="12" type="ORF">Tharo_0934</name>
</gene>
<evidence type="ECO:0000259" key="9">
    <source>
        <dbReference type="Pfam" id="PF00483"/>
    </source>
</evidence>
<evidence type="ECO:0000256" key="2">
    <source>
        <dbReference type="ARBA" id="ARBA00012387"/>
    </source>
</evidence>
<dbReference type="GO" id="GO:0000271">
    <property type="term" value="P:polysaccharide biosynthetic process"/>
    <property type="evidence" value="ECO:0007669"/>
    <property type="project" value="InterPro"/>
</dbReference>
<dbReference type="InterPro" id="IPR014710">
    <property type="entry name" value="RmlC-like_jellyroll"/>
</dbReference>
<dbReference type="Proteomes" id="UP000241885">
    <property type="component" value="Chromosome"/>
</dbReference>
<dbReference type="FunFam" id="3.90.550.10:FF:000046">
    <property type="entry name" value="Mannose-1-phosphate guanylyltransferase (GDP)"/>
    <property type="match status" value="1"/>
</dbReference>
<keyword evidence="6" id="KW-0342">GTP-binding</keyword>
<dbReference type="InterPro" id="IPR054566">
    <property type="entry name" value="ManC/GMP-like_b-helix"/>
</dbReference>
<dbReference type="FunFam" id="2.60.120.10:FF:000032">
    <property type="entry name" value="Mannose-1-phosphate guanylyltransferase/mannose-6-phosphate isomerase"/>
    <property type="match status" value="1"/>
</dbReference>
<dbReference type="InterPro" id="IPR001538">
    <property type="entry name" value="Man6P_isomerase-2_C"/>
</dbReference>
<evidence type="ECO:0000259" key="10">
    <source>
        <dbReference type="Pfam" id="PF01050"/>
    </source>
</evidence>
<dbReference type="PANTHER" id="PTHR46390:SF1">
    <property type="entry name" value="MANNOSE-1-PHOSPHATE GUANYLYLTRANSFERASE"/>
    <property type="match status" value="1"/>
</dbReference>
<dbReference type="PANTHER" id="PTHR46390">
    <property type="entry name" value="MANNOSE-1-PHOSPHATE GUANYLYLTRANSFERASE"/>
    <property type="match status" value="1"/>
</dbReference>
<keyword evidence="4 12" id="KW-0548">Nucleotidyltransferase</keyword>
<evidence type="ECO:0000256" key="4">
    <source>
        <dbReference type="ARBA" id="ARBA00022695"/>
    </source>
</evidence>
<dbReference type="NCBIfam" id="TIGR01479">
    <property type="entry name" value="GMP_PMI"/>
    <property type="match status" value="1"/>
</dbReference>
<evidence type="ECO:0000256" key="7">
    <source>
        <dbReference type="ARBA" id="ARBA00047343"/>
    </source>
</evidence>
<evidence type="ECO:0000313" key="12">
    <source>
        <dbReference type="EMBL" id="AVR87876.1"/>
    </source>
</evidence>
<feature type="domain" description="Mannose-6-phosphate isomerase type II C-terminal" evidence="10">
    <location>
        <begin position="364"/>
        <end position="478"/>
    </location>
</feature>
<dbReference type="SUPFAM" id="SSF51182">
    <property type="entry name" value="RmlC-like cupins"/>
    <property type="match status" value="1"/>
</dbReference>
<sequence length="490" mass="52642">MEISSLLPVILSGGSGTRLWPLSRETYPKQLLALTGPHTMLQQTALRLEGLAGNAKVLDPCVVCNAEYRFITAEQLQAAGKPASSILLEPFGRNTAPALTLAALHAHAGGQDPLLLVMPADHVIARQDAFQAAVRQGIPAARGGAMVTFGIVPERAETGYGYLRRGAAAPDGSYALDRFVEKPDAEHARRYLDSGDYLWNSGLFMMHASVWLAAIAHFDPAMLAACTAALQAARADVDFIRIDTAAFEACPSDSIDYAVMEKLAAAPQLGIAARVVPMEAGWSDVGAWDALWDILDKDEAGNAACGETLLERSANSLLFASSRLVAGVGLDNIVVVETPDAVLVAAKDCAQDVKKIVARLKAEGRTLADTHRKVNRPWGWYDSIDGGDRFQVKRIVVKPGASLSLQMHHHRAEHWIVVRGTAEVTHGDKVMLLSENESTYIPLGHVHRLANPGKVPLEIIEVQSGSYLGEDDIVRFEDTYGRAPAAQPGA</sequence>
<dbReference type="EC" id="2.7.7.13" evidence="2"/>
<dbReference type="GO" id="GO:0009298">
    <property type="term" value="P:GDP-mannose biosynthetic process"/>
    <property type="evidence" value="ECO:0007669"/>
    <property type="project" value="TreeGrafter"/>
</dbReference>
<keyword evidence="3 12" id="KW-0808">Transferase</keyword>
<dbReference type="GO" id="GO:0004475">
    <property type="term" value="F:mannose-1-phosphate guanylyltransferase (GTP) activity"/>
    <property type="evidence" value="ECO:0007669"/>
    <property type="project" value="UniProtKB-EC"/>
</dbReference>
<evidence type="ECO:0000256" key="3">
    <source>
        <dbReference type="ARBA" id="ARBA00022679"/>
    </source>
</evidence>
<dbReference type="InterPro" id="IPR005835">
    <property type="entry name" value="NTP_transferase_dom"/>
</dbReference>
<keyword evidence="13" id="KW-1185">Reference proteome</keyword>
<dbReference type="OrthoDB" id="9806359at2"/>
<dbReference type="Gene3D" id="3.90.550.10">
    <property type="entry name" value="Spore Coat Polysaccharide Biosynthesis Protein SpsA, Chain A"/>
    <property type="match status" value="1"/>
</dbReference>
<name>A0A2R4BKM3_THAAR</name>
<dbReference type="Pfam" id="PF01050">
    <property type="entry name" value="MannoseP_isomer"/>
    <property type="match status" value="1"/>
</dbReference>
<evidence type="ECO:0000259" key="11">
    <source>
        <dbReference type="Pfam" id="PF22640"/>
    </source>
</evidence>
<comment type="catalytic activity">
    <reaction evidence="7">
        <text>alpha-D-mannose 1-phosphate + GTP + H(+) = GDP-alpha-D-mannose + diphosphate</text>
        <dbReference type="Rhea" id="RHEA:15229"/>
        <dbReference type="ChEBI" id="CHEBI:15378"/>
        <dbReference type="ChEBI" id="CHEBI:33019"/>
        <dbReference type="ChEBI" id="CHEBI:37565"/>
        <dbReference type="ChEBI" id="CHEBI:57527"/>
        <dbReference type="ChEBI" id="CHEBI:58409"/>
        <dbReference type="EC" id="2.7.7.13"/>
    </reaction>
</comment>
<dbReference type="InterPro" id="IPR029044">
    <property type="entry name" value="Nucleotide-diphossugar_trans"/>
</dbReference>
<dbReference type="AlphaFoldDB" id="A0A2R4BKM3"/>
<comment type="similarity">
    <text evidence="1 8">Belongs to the mannose-6-phosphate isomerase type 2 family.</text>
</comment>
<dbReference type="Gene3D" id="2.60.120.10">
    <property type="entry name" value="Jelly Rolls"/>
    <property type="match status" value="1"/>
</dbReference>
<organism evidence="12 13">
    <name type="scientific">Thauera aromatica K172</name>
    <dbReference type="NCBI Taxonomy" id="44139"/>
    <lineage>
        <taxon>Bacteria</taxon>
        <taxon>Pseudomonadati</taxon>
        <taxon>Pseudomonadota</taxon>
        <taxon>Betaproteobacteria</taxon>
        <taxon>Rhodocyclales</taxon>
        <taxon>Zoogloeaceae</taxon>
        <taxon>Thauera</taxon>
    </lineage>
</organism>
<dbReference type="GO" id="GO:0005525">
    <property type="term" value="F:GTP binding"/>
    <property type="evidence" value="ECO:0007669"/>
    <property type="project" value="UniProtKB-KW"/>
</dbReference>
<dbReference type="Pfam" id="PF22640">
    <property type="entry name" value="ManC_GMP_beta-helix"/>
    <property type="match status" value="1"/>
</dbReference>
<dbReference type="InterPro" id="IPR006375">
    <property type="entry name" value="Man1P_GuaTrfase/Man6P_Isoase"/>
</dbReference>
<dbReference type="SUPFAM" id="SSF53448">
    <property type="entry name" value="Nucleotide-diphospho-sugar transferases"/>
    <property type="match status" value="1"/>
</dbReference>
<evidence type="ECO:0000256" key="1">
    <source>
        <dbReference type="ARBA" id="ARBA00006115"/>
    </source>
</evidence>
<dbReference type="KEGG" id="tak:Tharo_0934"/>
<evidence type="ECO:0000256" key="8">
    <source>
        <dbReference type="RuleBase" id="RU004190"/>
    </source>
</evidence>
<dbReference type="EMBL" id="CP028339">
    <property type="protein sequence ID" value="AVR87876.1"/>
    <property type="molecule type" value="Genomic_DNA"/>
</dbReference>
<feature type="domain" description="Nucleotidyl transferase" evidence="9">
    <location>
        <begin position="8"/>
        <end position="299"/>
    </location>
</feature>
<dbReference type="InterPro" id="IPR051161">
    <property type="entry name" value="Mannose-6P_isomerase_type2"/>
</dbReference>
<dbReference type="CDD" id="cd02509">
    <property type="entry name" value="GDP-M1P_Guanylyltransferase"/>
    <property type="match status" value="1"/>
</dbReference>
<reference evidence="12 13" key="1">
    <citation type="submission" date="2018-03" db="EMBL/GenBank/DDBJ databases">
        <title>Complete genome sequence of Thauera aromatica, a model organism for studying aromatic compound degradation under denitrifying conditions.</title>
        <authorList>
            <person name="Lo H.-Y."/>
            <person name="Goris T."/>
            <person name="Boll M."/>
            <person name="Mueller J.A."/>
        </authorList>
    </citation>
    <scope>NUCLEOTIDE SEQUENCE [LARGE SCALE GENOMIC DNA]</scope>
    <source>
        <strain evidence="12 13">K172</strain>
    </source>
</reference>
<dbReference type="Pfam" id="PF00483">
    <property type="entry name" value="NTP_transferase"/>
    <property type="match status" value="1"/>
</dbReference>
<feature type="domain" description="MannoseP isomerase/GMP-like beta-helix" evidence="11">
    <location>
        <begin position="313"/>
        <end position="360"/>
    </location>
</feature>
<keyword evidence="5" id="KW-0547">Nucleotide-binding</keyword>
<accession>A0A2R4BKM3</accession>
<dbReference type="InterPro" id="IPR049577">
    <property type="entry name" value="GMPP_N"/>
</dbReference>
<protein>
    <recommendedName>
        <fullName evidence="2">mannose-1-phosphate guanylyltransferase</fullName>
        <ecNumber evidence="2">2.7.7.13</ecNumber>
    </recommendedName>
</protein>
<evidence type="ECO:0000313" key="13">
    <source>
        <dbReference type="Proteomes" id="UP000241885"/>
    </source>
</evidence>
<evidence type="ECO:0000256" key="6">
    <source>
        <dbReference type="ARBA" id="ARBA00023134"/>
    </source>
</evidence>
<dbReference type="RefSeq" id="WP_107220202.1">
    <property type="nucleotide sequence ID" value="NZ_CP028339.1"/>
</dbReference>